<evidence type="ECO:0000313" key="10">
    <source>
        <dbReference type="EMBL" id="GGW83595.1"/>
    </source>
</evidence>
<dbReference type="CDD" id="cd00383">
    <property type="entry name" value="trans_reg_C"/>
    <property type="match status" value="1"/>
</dbReference>
<dbReference type="EMBL" id="BMYS01000006">
    <property type="protein sequence ID" value="GGW83595.1"/>
    <property type="molecule type" value="Genomic_DNA"/>
</dbReference>
<keyword evidence="3" id="KW-0805">Transcription regulation</keyword>
<dbReference type="GO" id="GO:0000156">
    <property type="term" value="F:phosphorelay response regulator activity"/>
    <property type="evidence" value="ECO:0007669"/>
    <property type="project" value="TreeGrafter"/>
</dbReference>
<accession>A0A918JKT1</accession>
<evidence type="ECO:0000259" key="8">
    <source>
        <dbReference type="PROSITE" id="PS50110"/>
    </source>
</evidence>
<evidence type="ECO:0000256" key="2">
    <source>
        <dbReference type="ARBA" id="ARBA00023012"/>
    </source>
</evidence>
<dbReference type="SUPFAM" id="SSF52172">
    <property type="entry name" value="CheY-like"/>
    <property type="match status" value="1"/>
</dbReference>
<organism evidence="10 11">
    <name type="scientific">Advenella faeciporci</name>
    <dbReference type="NCBI Taxonomy" id="797535"/>
    <lineage>
        <taxon>Bacteria</taxon>
        <taxon>Pseudomonadati</taxon>
        <taxon>Pseudomonadota</taxon>
        <taxon>Betaproteobacteria</taxon>
        <taxon>Burkholderiales</taxon>
        <taxon>Alcaligenaceae</taxon>
    </lineage>
</organism>
<dbReference type="SUPFAM" id="SSF46894">
    <property type="entry name" value="C-terminal effector domain of the bipartite response regulators"/>
    <property type="match status" value="1"/>
</dbReference>
<dbReference type="GO" id="GO:0006355">
    <property type="term" value="P:regulation of DNA-templated transcription"/>
    <property type="evidence" value="ECO:0007669"/>
    <property type="project" value="InterPro"/>
</dbReference>
<dbReference type="InterPro" id="IPR036388">
    <property type="entry name" value="WH-like_DNA-bd_sf"/>
</dbReference>
<dbReference type="Pfam" id="PF00486">
    <property type="entry name" value="Trans_reg_C"/>
    <property type="match status" value="1"/>
</dbReference>
<dbReference type="GO" id="GO:0005829">
    <property type="term" value="C:cytosol"/>
    <property type="evidence" value="ECO:0007669"/>
    <property type="project" value="TreeGrafter"/>
</dbReference>
<dbReference type="InterPro" id="IPR001789">
    <property type="entry name" value="Sig_transdc_resp-reg_receiver"/>
</dbReference>
<dbReference type="InterPro" id="IPR039420">
    <property type="entry name" value="WalR-like"/>
</dbReference>
<evidence type="ECO:0000256" key="7">
    <source>
        <dbReference type="PROSITE-ProRule" id="PRU01091"/>
    </source>
</evidence>
<keyword evidence="1 6" id="KW-0597">Phosphoprotein</keyword>
<dbReference type="Proteomes" id="UP000608345">
    <property type="component" value="Unassembled WGS sequence"/>
</dbReference>
<evidence type="ECO:0000256" key="3">
    <source>
        <dbReference type="ARBA" id="ARBA00023015"/>
    </source>
</evidence>
<evidence type="ECO:0000313" key="11">
    <source>
        <dbReference type="Proteomes" id="UP000608345"/>
    </source>
</evidence>
<keyword evidence="5" id="KW-0804">Transcription</keyword>
<protein>
    <submittedName>
        <fullName evidence="10">DNA-binding response regulator</fullName>
    </submittedName>
</protein>
<reference evidence="10" key="2">
    <citation type="submission" date="2020-09" db="EMBL/GenBank/DDBJ databases">
        <authorList>
            <person name="Sun Q."/>
            <person name="Kim S."/>
        </authorList>
    </citation>
    <scope>NUCLEOTIDE SEQUENCE</scope>
    <source>
        <strain evidence="10">KCTC 23732</strain>
    </source>
</reference>
<dbReference type="SMART" id="SM00448">
    <property type="entry name" value="REC"/>
    <property type="match status" value="1"/>
</dbReference>
<dbReference type="SMART" id="SM00862">
    <property type="entry name" value="Trans_reg_C"/>
    <property type="match status" value="1"/>
</dbReference>
<dbReference type="GO" id="GO:0000976">
    <property type="term" value="F:transcription cis-regulatory region binding"/>
    <property type="evidence" value="ECO:0007669"/>
    <property type="project" value="TreeGrafter"/>
</dbReference>
<dbReference type="Gene3D" id="3.40.50.2300">
    <property type="match status" value="1"/>
</dbReference>
<dbReference type="InterPro" id="IPR016032">
    <property type="entry name" value="Sig_transdc_resp-reg_C-effctor"/>
</dbReference>
<dbReference type="Gene3D" id="1.10.10.10">
    <property type="entry name" value="Winged helix-like DNA-binding domain superfamily/Winged helix DNA-binding domain"/>
    <property type="match status" value="1"/>
</dbReference>
<dbReference type="FunFam" id="3.40.50.2300:FF:000001">
    <property type="entry name" value="DNA-binding response regulator PhoB"/>
    <property type="match status" value="1"/>
</dbReference>
<gene>
    <name evidence="10" type="primary">colR</name>
    <name evidence="10" type="ORF">GCM10011450_12080</name>
</gene>
<dbReference type="Pfam" id="PF00072">
    <property type="entry name" value="Response_reg"/>
    <property type="match status" value="1"/>
</dbReference>
<dbReference type="PANTHER" id="PTHR48111">
    <property type="entry name" value="REGULATOR OF RPOS"/>
    <property type="match status" value="1"/>
</dbReference>
<comment type="caution">
    <text evidence="10">The sequence shown here is derived from an EMBL/GenBank/DDBJ whole genome shotgun (WGS) entry which is preliminary data.</text>
</comment>
<evidence type="ECO:0000256" key="6">
    <source>
        <dbReference type="PROSITE-ProRule" id="PRU00169"/>
    </source>
</evidence>
<keyword evidence="4 7" id="KW-0238">DNA-binding</keyword>
<evidence type="ECO:0000256" key="4">
    <source>
        <dbReference type="ARBA" id="ARBA00023125"/>
    </source>
</evidence>
<keyword evidence="2" id="KW-0902">Two-component regulatory system</keyword>
<dbReference type="PROSITE" id="PS50110">
    <property type="entry name" value="RESPONSE_REGULATORY"/>
    <property type="match status" value="1"/>
</dbReference>
<feature type="domain" description="Response regulatory" evidence="8">
    <location>
        <begin position="9"/>
        <end position="124"/>
    </location>
</feature>
<feature type="domain" description="OmpR/PhoB-type" evidence="9">
    <location>
        <begin position="133"/>
        <end position="231"/>
    </location>
</feature>
<dbReference type="PANTHER" id="PTHR48111:SF22">
    <property type="entry name" value="REGULATOR OF RPOS"/>
    <property type="match status" value="1"/>
</dbReference>
<dbReference type="CDD" id="cd17574">
    <property type="entry name" value="REC_OmpR"/>
    <property type="match status" value="1"/>
</dbReference>
<dbReference type="InterPro" id="IPR011006">
    <property type="entry name" value="CheY-like_superfamily"/>
</dbReference>
<feature type="DNA-binding region" description="OmpR/PhoB-type" evidence="7">
    <location>
        <begin position="133"/>
        <end position="231"/>
    </location>
</feature>
<dbReference type="AlphaFoldDB" id="A0A918JKT1"/>
<dbReference type="InterPro" id="IPR001867">
    <property type="entry name" value="OmpR/PhoB-type_DNA-bd"/>
</dbReference>
<dbReference type="RefSeq" id="WP_189384551.1">
    <property type="nucleotide sequence ID" value="NZ_BAABFY010000054.1"/>
</dbReference>
<keyword evidence="11" id="KW-1185">Reference proteome</keyword>
<reference evidence="10" key="1">
    <citation type="journal article" date="2014" name="Int. J. Syst. Evol. Microbiol.">
        <title>Complete genome sequence of Corynebacterium casei LMG S-19264T (=DSM 44701T), isolated from a smear-ripened cheese.</title>
        <authorList>
            <consortium name="US DOE Joint Genome Institute (JGI-PGF)"/>
            <person name="Walter F."/>
            <person name="Albersmeier A."/>
            <person name="Kalinowski J."/>
            <person name="Ruckert C."/>
        </authorList>
    </citation>
    <scope>NUCLEOTIDE SEQUENCE</scope>
    <source>
        <strain evidence="10">KCTC 23732</strain>
    </source>
</reference>
<sequence>MNTSTKPIRMLVVEDHVGLAENLSEYFENSHYVLDFASDGLTALHLIATHEYDVIVLDVMLPGLSGFEICHRIRNDIQCTTPVIMMTAKDQLKDKEEGFRAGADDYLVKPFDLRELQLRVNALYRRKEGMGKTPGIEVPGIRFDPGKLTVQVNNNGSLELSGTMARIFEELIKAYPDFLSYEQLQERIWGEKEVDMNTLRTHVYTLRKLLQDTFGFSMIKTMHGRGYRLTPPAQAGQ</sequence>
<proteinExistence type="predicted"/>
<evidence type="ECO:0000259" key="9">
    <source>
        <dbReference type="PROSITE" id="PS51755"/>
    </source>
</evidence>
<evidence type="ECO:0000256" key="5">
    <source>
        <dbReference type="ARBA" id="ARBA00023163"/>
    </source>
</evidence>
<dbReference type="GO" id="GO:0032993">
    <property type="term" value="C:protein-DNA complex"/>
    <property type="evidence" value="ECO:0007669"/>
    <property type="project" value="TreeGrafter"/>
</dbReference>
<evidence type="ECO:0000256" key="1">
    <source>
        <dbReference type="ARBA" id="ARBA00022553"/>
    </source>
</evidence>
<name>A0A918JKT1_9BURK</name>
<dbReference type="PROSITE" id="PS51755">
    <property type="entry name" value="OMPR_PHOB"/>
    <property type="match status" value="1"/>
</dbReference>
<feature type="modified residue" description="4-aspartylphosphate" evidence="6">
    <location>
        <position position="58"/>
    </location>
</feature>